<dbReference type="Pfam" id="PF04655">
    <property type="entry name" value="APH_6_hur"/>
    <property type="match status" value="1"/>
</dbReference>
<organism evidence="1 2">
    <name type="scientific">Streptomyces pacificus</name>
    <dbReference type="NCBI Taxonomy" id="2705029"/>
    <lineage>
        <taxon>Bacteria</taxon>
        <taxon>Bacillati</taxon>
        <taxon>Actinomycetota</taxon>
        <taxon>Actinomycetes</taxon>
        <taxon>Kitasatosporales</taxon>
        <taxon>Streptomycetaceae</taxon>
        <taxon>Streptomyces</taxon>
    </lineage>
</organism>
<dbReference type="Proteomes" id="UP000484988">
    <property type="component" value="Unassembled WGS sequence"/>
</dbReference>
<dbReference type="Gene3D" id="1.10.510.10">
    <property type="entry name" value="Transferase(Phosphotransferase) domain 1"/>
    <property type="match status" value="1"/>
</dbReference>
<dbReference type="SUPFAM" id="SSF56112">
    <property type="entry name" value="Protein kinase-like (PK-like)"/>
    <property type="match status" value="1"/>
</dbReference>
<evidence type="ECO:0000313" key="2">
    <source>
        <dbReference type="Proteomes" id="UP000484988"/>
    </source>
</evidence>
<dbReference type="GO" id="GO:0016773">
    <property type="term" value="F:phosphotransferase activity, alcohol group as acceptor"/>
    <property type="evidence" value="ECO:0007669"/>
    <property type="project" value="InterPro"/>
</dbReference>
<dbReference type="AlphaFoldDB" id="A0A6A0ARI0"/>
<accession>A0A6A0ARI0</accession>
<keyword evidence="1" id="KW-0808">Transferase</keyword>
<dbReference type="RefSeq" id="WP_254076577.1">
    <property type="nucleotide sequence ID" value="NZ_BLLG01000003.1"/>
</dbReference>
<protein>
    <submittedName>
        <fullName evidence="1">Phosphotransferase</fullName>
    </submittedName>
</protein>
<evidence type="ECO:0000313" key="1">
    <source>
        <dbReference type="EMBL" id="GFH34883.1"/>
    </source>
</evidence>
<proteinExistence type="predicted"/>
<keyword evidence="2" id="KW-1185">Reference proteome</keyword>
<dbReference type="InterPro" id="IPR006748">
    <property type="entry name" value="NH2Glyco/OHUrea_AB-resist_kin"/>
</dbReference>
<dbReference type="GO" id="GO:0019748">
    <property type="term" value="P:secondary metabolic process"/>
    <property type="evidence" value="ECO:0007669"/>
    <property type="project" value="InterPro"/>
</dbReference>
<dbReference type="InterPro" id="IPR011009">
    <property type="entry name" value="Kinase-like_dom_sf"/>
</dbReference>
<sequence>MIAHYGPKAEGWLDAVPSVLGQVADRWSLSLEGYHDAGHASVIATASDLDERPRLLKAWVDPARYRNEIQALRLWAGGMTVDVIETADDQAVALLEMIGGRPGGSDWRVRETQMVAGALHGLHLRGRSRPSTVSLPLLSDYLRCEVLPRIEKRALNLDLGPWRSLVDDEVQALAGLHEDPGRSTVLHGDLYRENVPFDIKGHPRLIDPVPMVGDAAFDWAFWTVYYELGRETSQRLATAARISRIPVPVIAPWCRLLSVDGLLYYVDTGDPRAPQMAEVLSFLSAREARGDV</sequence>
<dbReference type="EMBL" id="BLLG01000003">
    <property type="protein sequence ID" value="GFH34883.1"/>
    <property type="molecule type" value="Genomic_DNA"/>
</dbReference>
<comment type="caution">
    <text evidence="1">The sequence shown here is derived from an EMBL/GenBank/DDBJ whole genome shotgun (WGS) entry which is preliminary data.</text>
</comment>
<name>A0A6A0ARI0_9ACTN</name>
<reference evidence="1 2" key="1">
    <citation type="submission" date="2020-02" db="EMBL/GenBank/DDBJ databases">
        <title>Whole Genome Shotgun Sequence of Streptomyces sp. strain CWH03.</title>
        <authorList>
            <person name="Dohra H."/>
            <person name="Kodani S."/>
            <person name="Yamamura H."/>
        </authorList>
    </citation>
    <scope>NUCLEOTIDE SEQUENCE [LARGE SCALE GENOMIC DNA]</scope>
    <source>
        <strain evidence="1 2">CWH03</strain>
    </source>
</reference>
<gene>
    <name evidence="1" type="ORF">SCWH03_10970</name>
</gene>